<evidence type="ECO:0000313" key="3">
    <source>
        <dbReference type="EMBL" id="MFN2974595.1"/>
    </source>
</evidence>
<reference evidence="3 4" key="1">
    <citation type="submission" date="2024-12" db="EMBL/GenBank/DDBJ databases">
        <authorList>
            <person name="Lee Y."/>
        </authorList>
    </citation>
    <scope>NUCLEOTIDE SEQUENCE [LARGE SCALE GENOMIC DNA]</scope>
    <source>
        <strain evidence="3 4">03SUJ4</strain>
    </source>
</reference>
<evidence type="ECO:0000259" key="2">
    <source>
        <dbReference type="Pfam" id="PF09832"/>
    </source>
</evidence>
<gene>
    <name evidence="3" type="ORF">ACK2TP_02340</name>
</gene>
<name>A0ABW9KJD8_9BACT</name>
<accession>A0ABW9KJD8</accession>
<evidence type="ECO:0000313" key="4">
    <source>
        <dbReference type="Proteomes" id="UP001634747"/>
    </source>
</evidence>
<evidence type="ECO:0000256" key="1">
    <source>
        <dbReference type="SAM" id="SignalP"/>
    </source>
</evidence>
<dbReference type="InterPro" id="IPR018637">
    <property type="entry name" value="DUF2059"/>
</dbReference>
<proteinExistence type="predicted"/>
<dbReference type="RefSeq" id="WP_263413841.1">
    <property type="nucleotide sequence ID" value="NZ_BAABBH010000001.1"/>
</dbReference>
<feature type="signal peptide" evidence="1">
    <location>
        <begin position="1"/>
        <end position="23"/>
    </location>
</feature>
<feature type="chain" id="PRO_5045421010" evidence="1">
    <location>
        <begin position="24"/>
        <end position="183"/>
    </location>
</feature>
<feature type="domain" description="DUF2059" evidence="2">
    <location>
        <begin position="95"/>
        <end position="154"/>
    </location>
</feature>
<keyword evidence="4" id="KW-1185">Reference proteome</keyword>
<organism evidence="3 4">
    <name type="scientific">Terriglobus aquaticus</name>
    <dbReference type="NCBI Taxonomy" id="940139"/>
    <lineage>
        <taxon>Bacteria</taxon>
        <taxon>Pseudomonadati</taxon>
        <taxon>Acidobacteriota</taxon>
        <taxon>Terriglobia</taxon>
        <taxon>Terriglobales</taxon>
        <taxon>Acidobacteriaceae</taxon>
        <taxon>Terriglobus</taxon>
    </lineage>
</organism>
<keyword evidence="1" id="KW-0732">Signal</keyword>
<sequence length="183" mass="20163">MNRGAQWIAGLLLAAALPMATHADEASKRAKLHEMFQLAHIDQTMRIMFAAQEKQMPQLLRKLMPAGTLTAEQQADLDAFIVKVHGIVAQAATWEKLEPQFTDIYASVYSESEIDGLIAFYKSPVGAEMVAKQPEIVERSQAVTQSLMQTVQPQIMQAAMEFAQEMQSKYGSKSSAPPKPAAK</sequence>
<dbReference type="EMBL" id="JBJYXY010000001">
    <property type="protein sequence ID" value="MFN2974595.1"/>
    <property type="molecule type" value="Genomic_DNA"/>
</dbReference>
<comment type="caution">
    <text evidence="3">The sequence shown here is derived from an EMBL/GenBank/DDBJ whole genome shotgun (WGS) entry which is preliminary data.</text>
</comment>
<protein>
    <submittedName>
        <fullName evidence="3">DUF2059 domain-containing protein</fullName>
    </submittedName>
</protein>
<dbReference type="Pfam" id="PF09832">
    <property type="entry name" value="DUF2059"/>
    <property type="match status" value="1"/>
</dbReference>
<dbReference type="Proteomes" id="UP001634747">
    <property type="component" value="Unassembled WGS sequence"/>
</dbReference>